<evidence type="ECO:0000256" key="3">
    <source>
        <dbReference type="PROSITE-ProRule" id="PRU00339"/>
    </source>
</evidence>
<feature type="repeat" description="TPR" evidence="3">
    <location>
        <begin position="82"/>
        <end position="115"/>
    </location>
</feature>
<keyword evidence="6" id="KW-1185">Reference proteome</keyword>
<dbReference type="SUPFAM" id="SSF48452">
    <property type="entry name" value="TPR-like"/>
    <property type="match status" value="2"/>
</dbReference>
<dbReference type="SMART" id="SM00028">
    <property type="entry name" value="TPR"/>
    <property type="match status" value="10"/>
</dbReference>
<evidence type="ECO:0000313" key="6">
    <source>
        <dbReference type="Proteomes" id="UP000652681"/>
    </source>
</evidence>
<feature type="repeat" description="TPR" evidence="3">
    <location>
        <begin position="428"/>
        <end position="461"/>
    </location>
</feature>
<dbReference type="Pfam" id="PF07719">
    <property type="entry name" value="TPR_2"/>
    <property type="match status" value="1"/>
</dbReference>
<feature type="repeat" description="TPR" evidence="3">
    <location>
        <begin position="497"/>
        <end position="530"/>
    </location>
</feature>
<dbReference type="EMBL" id="JACVEL010000004">
    <property type="protein sequence ID" value="MBC9812444.1"/>
    <property type="molecule type" value="Genomic_DNA"/>
</dbReference>
<dbReference type="GO" id="GO:0046813">
    <property type="term" value="P:receptor-mediated virion attachment to host cell"/>
    <property type="evidence" value="ECO:0007669"/>
    <property type="project" value="TreeGrafter"/>
</dbReference>
<evidence type="ECO:0000313" key="5">
    <source>
        <dbReference type="EMBL" id="MBC9812444.1"/>
    </source>
</evidence>
<evidence type="ECO:0000256" key="2">
    <source>
        <dbReference type="ARBA" id="ARBA00022803"/>
    </source>
</evidence>
<dbReference type="PROSITE" id="PS51257">
    <property type="entry name" value="PROKAR_LIPOPROTEIN"/>
    <property type="match status" value="1"/>
</dbReference>
<dbReference type="GO" id="GO:0009279">
    <property type="term" value="C:cell outer membrane"/>
    <property type="evidence" value="ECO:0007669"/>
    <property type="project" value="TreeGrafter"/>
</dbReference>
<gene>
    <name evidence="5" type="ORF">H9Y05_08160</name>
</gene>
<keyword evidence="2 3" id="KW-0802">TPR repeat</keyword>
<feature type="repeat" description="TPR" evidence="3">
    <location>
        <begin position="531"/>
        <end position="564"/>
    </location>
</feature>
<dbReference type="PANTHER" id="PTHR44858">
    <property type="entry name" value="TETRATRICOPEPTIDE REPEAT PROTEIN 6"/>
    <property type="match status" value="1"/>
</dbReference>
<feature type="region of interest" description="Disordered" evidence="4">
    <location>
        <begin position="23"/>
        <end position="42"/>
    </location>
</feature>
<dbReference type="Pfam" id="PF13432">
    <property type="entry name" value="TPR_16"/>
    <property type="match status" value="1"/>
</dbReference>
<sequence>MKFLTVIVLISGVIISSCGTRKTAQSDTSSSKKGKKQEQPHSQAEFPYIEAFHNGMRLKIKGDTDAAIEAFNKCLEIKQNDDAVYFALGQLYSLKNQYQQAIQMVTKAYELDPKNIWYAEELAVLNYDTQQFEKAVPYFKKLVEHEPTNLSWLYGYGDCLLRTGKVDESIQVLNKAEDVMGKNPSLSLEKYNLYMSLKKEKEALAELESVLVEYPKEPQIIATMVDHYFKKGDMNKGVDFLKQLVDADPENGRAHLALGEIYRQKGKTAEAFNEFKAAFQCQDVDVDTKMSLLISLQDTPLASAKETAELIDLMILLHPEDAKSYSIKGDYLMEKEDEQGALENYRKALQYEKKQFPIWNQVMLLEYQSSMWEELYTDSKECLNYFTTMPIVYLLNGVSAVQLKKADEAIDVLTIGKSMVVNDKKLEAEFLGQLGEAYFTAKNYKEGKQFYQDAVKLDGESNLLKNNFAYRLANAKTDLELALSLANQAITKSPQQPNYYDTRGWVYFKQEKYEAALADFLKAYELDNQQHLIAEHLGDVYSKLNQKDKAVEFWEKAVQLGAKGTIIEKKIATKTYHENLD</sequence>
<dbReference type="Gene3D" id="1.25.40.10">
    <property type="entry name" value="Tetratricopeptide repeat domain"/>
    <property type="match status" value="3"/>
</dbReference>
<dbReference type="Pfam" id="PF13181">
    <property type="entry name" value="TPR_8"/>
    <property type="match status" value="2"/>
</dbReference>
<reference evidence="5" key="1">
    <citation type="submission" date="2020-09" db="EMBL/GenBank/DDBJ databases">
        <title>Taishania pollutisoli gen. nov., sp. nov., Isolated from Tetrabromobisphenol A-Contaminated Soil.</title>
        <authorList>
            <person name="Chen Q."/>
        </authorList>
    </citation>
    <scope>NUCLEOTIDE SEQUENCE</scope>
    <source>
        <strain evidence="5">CZZ-1</strain>
    </source>
</reference>
<dbReference type="RefSeq" id="WP_216714007.1">
    <property type="nucleotide sequence ID" value="NZ_JACVEL010000004.1"/>
</dbReference>
<keyword evidence="1" id="KW-0677">Repeat</keyword>
<organism evidence="5 6">
    <name type="scientific">Taishania pollutisoli</name>
    <dbReference type="NCBI Taxonomy" id="2766479"/>
    <lineage>
        <taxon>Bacteria</taxon>
        <taxon>Pseudomonadati</taxon>
        <taxon>Bacteroidota</taxon>
        <taxon>Flavobacteriia</taxon>
        <taxon>Flavobacteriales</taxon>
        <taxon>Crocinitomicaceae</taxon>
        <taxon>Taishania</taxon>
    </lineage>
</organism>
<dbReference type="Pfam" id="PF14559">
    <property type="entry name" value="TPR_19"/>
    <property type="match status" value="2"/>
</dbReference>
<dbReference type="InterPro" id="IPR011990">
    <property type="entry name" value="TPR-like_helical_dom_sf"/>
</dbReference>
<evidence type="ECO:0000256" key="1">
    <source>
        <dbReference type="ARBA" id="ARBA00022737"/>
    </source>
</evidence>
<proteinExistence type="predicted"/>
<name>A0A8J6TT74_9FLAO</name>
<dbReference type="InterPro" id="IPR050498">
    <property type="entry name" value="Ycf3"/>
</dbReference>
<dbReference type="InterPro" id="IPR019734">
    <property type="entry name" value="TPR_rpt"/>
</dbReference>
<evidence type="ECO:0000256" key="4">
    <source>
        <dbReference type="SAM" id="MobiDB-lite"/>
    </source>
</evidence>
<feature type="repeat" description="TPR" evidence="3">
    <location>
        <begin position="322"/>
        <end position="355"/>
    </location>
</feature>
<dbReference type="SUPFAM" id="SSF81901">
    <property type="entry name" value="HCP-like"/>
    <property type="match status" value="1"/>
</dbReference>
<protein>
    <submittedName>
        <fullName evidence="5">Tetratricopeptide repeat protein</fullName>
    </submittedName>
</protein>
<dbReference type="Proteomes" id="UP000652681">
    <property type="component" value="Unassembled WGS sequence"/>
</dbReference>
<dbReference type="PANTHER" id="PTHR44858:SF1">
    <property type="entry name" value="UDP-N-ACETYLGLUCOSAMINE--PEPTIDE N-ACETYLGLUCOSAMINYLTRANSFERASE SPINDLY-RELATED"/>
    <property type="match status" value="1"/>
</dbReference>
<dbReference type="AlphaFoldDB" id="A0A8J6TT74"/>
<comment type="caution">
    <text evidence="5">The sequence shown here is derived from an EMBL/GenBank/DDBJ whole genome shotgun (WGS) entry which is preliminary data.</text>
</comment>
<dbReference type="PROSITE" id="PS50293">
    <property type="entry name" value="TPR_REGION"/>
    <property type="match status" value="1"/>
</dbReference>
<dbReference type="PROSITE" id="PS50005">
    <property type="entry name" value="TPR"/>
    <property type="match status" value="5"/>
</dbReference>
<dbReference type="InterPro" id="IPR013105">
    <property type="entry name" value="TPR_2"/>
</dbReference>
<accession>A0A8J6TT74</accession>